<dbReference type="SUPFAM" id="SSF53790">
    <property type="entry name" value="Tetrapyrrole methylase"/>
    <property type="match status" value="1"/>
</dbReference>
<dbReference type="RefSeq" id="WP_211531714.1">
    <property type="nucleotide sequence ID" value="NZ_JWHL01000027.1"/>
</dbReference>
<keyword evidence="2" id="KW-0169">Cobalamin biosynthesis</keyword>
<dbReference type="Pfam" id="PF00590">
    <property type="entry name" value="TP_methylase"/>
    <property type="match status" value="1"/>
</dbReference>
<dbReference type="NCBIfam" id="NF004461">
    <property type="entry name" value="PRK05787.2-4"/>
    <property type="match status" value="1"/>
</dbReference>
<name>A0A8J8B508_9EURY</name>
<dbReference type="GO" id="GO:0032259">
    <property type="term" value="P:methylation"/>
    <property type="evidence" value="ECO:0007669"/>
    <property type="project" value="UniProtKB-KW"/>
</dbReference>
<dbReference type="NCBIfam" id="TIGR02467">
    <property type="entry name" value="CbiE"/>
    <property type="match status" value="1"/>
</dbReference>
<keyword evidence="8" id="KW-1185">Reference proteome</keyword>
<dbReference type="AlphaFoldDB" id="A0A8J8B508"/>
<comment type="pathway">
    <text evidence="1">Cofactor biosynthesis; adenosylcobalamin biosynthesis.</text>
</comment>
<organism evidence="7 8">
    <name type="scientific">Methanocalculus chunghsingensis</name>
    <dbReference type="NCBI Taxonomy" id="156457"/>
    <lineage>
        <taxon>Archaea</taxon>
        <taxon>Methanobacteriati</taxon>
        <taxon>Methanobacteriota</taxon>
        <taxon>Stenosarchaea group</taxon>
        <taxon>Methanomicrobia</taxon>
        <taxon>Methanomicrobiales</taxon>
        <taxon>Methanocalculaceae</taxon>
        <taxon>Methanocalculus</taxon>
    </lineage>
</organism>
<evidence type="ECO:0000313" key="7">
    <source>
        <dbReference type="EMBL" id="MBR1369955.1"/>
    </source>
</evidence>
<dbReference type="Proteomes" id="UP000730161">
    <property type="component" value="Unassembled WGS sequence"/>
</dbReference>
<dbReference type="InterPro" id="IPR014776">
    <property type="entry name" value="4pyrrole_Mease_sub2"/>
</dbReference>
<gene>
    <name evidence="7" type="ORF">RJ53_10895</name>
</gene>
<evidence type="ECO:0000256" key="4">
    <source>
        <dbReference type="ARBA" id="ARBA00022679"/>
    </source>
</evidence>
<keyword evidence="4" id="KW-0808">Transferase</keyword>
<dbReference type="PANTHER" id="PTHR43182:SF1">
    <property type="entry name" value="COBALT-PRECORRIN-7 C(5)-METHYLTRANSFERASE"/>
    <property type="match status" value="1"/>
</dbReference>
<keyword evidence="3" id="KW-0489">Methyltransferase</keyword>
<reference evidence="7" key="1">
    <citation type="submission" date="2014-12" db="EMBL/GenBank/DDBJ databases">
        <authorList>
            <person name="Huang H.-H."/>
            <person name="Chen S.-C."/>
            <person name="Lai M.-C."/>
        </authorList>
    </citation>
    <scope>NUCLEOTIDE SEQUENCE</scope>
    <source>
        <strain evidence="7">K1F9705b</strain>
    </source>
</reference>
<evidence type="ECO:0000256" key="1">
    <source>
        <dbReference type="ARBA" id="ARBA00004953"/>
    </source>
</evidence>
<dbReference type="GO" id="GO:0009236">
    <property type="term" value="P:cobalamin biosynthetic process"/>
    <property type="evidence" value="ECO:0007669"/>
    <property type="project" value="UniProtKB-UniPathway"/>
</dbReference>
<keyword evidence="5" id="KW-0949">S-adenosyl-L-methionine</keyword>
<evidence type="ECO:0000313" key="8">
    <source>
        <dbReference type="Proteomes" id="UP000730161"/>
    </source>
</evidence>
<dbReference type="InterPro" id="IPR012818">
    <property type="entry name" value="CbiE"/>
</dbReference>
<sequence>MKVIGVGCGEGMLTEEAIAAILSARLIYGSGRAIERVNRYIHPDCTVNTITDYKALKSLPDDAVILSTGDPLLAGLGYLEGEIISGISSLQVAFARVGVPWSNVSVIDAHGKDHDKAMVDIVHDISRNRPVFIIADPKFPVQRVADALRGTDPEIIICQDLGEDEEKILRGSSDNPPVPDSDLFCCIILPERKNRK</sequence>
<proteinExistence type="predicted"/>
<dbReference type="PANTHER" id="PTHR43182">
    <property type="entry name" value="COBALT-PRECORRIN-6B C(15)-METHYLTRANSFERASE (DECARBOXYLATING)"/>
    <property type="match status" value="1"/>
</dbReference>
<dbReference type="Gene3D" id="3.30.950.10">
    <property type="entry name" value="Methyltransferase, Cobalt-precorrin-4 Transmethylase, Domain 2"/>
    <property type="match status" value="1"/>
</dbReference>
<dbReference type="OrthoDB" id="42238at2157"/>
<evidence type="ECO:0000256" key="3">
    <source>
        <dbReference type="ARBA" id="ARBA00022603"/>
    </source>
</evidence>
<evidence type="ECO:0000256" key="2">
    <source>
        <dbReference type="ARBA" id="ARBA00022573"/>
    </source>
</evidence>
<dbReference type="Gene3D" id="3.40.1010.10">
    <property type="entry name" value="Cobalt-precorrin-4 Transmethylase, Domain 1"/>
    <property type="match status" value="1"/>
</dbReference>
<dbReference type="EMBL" id="JWHL01000027">
    <property type="protein sequence ID" value="MBR1369955.1"/>
    <property type="molecule type" value="Genomic_DNA"/>
</dbReference>
<accession>A0A8J8B508</accession>
<dbReference type="CDD" id="cd11644">
    <property type="entry name" value="Precorrin-6Y-MT"/>
    <property type="match status" value="1"/>
</dbReference>
<dbReference type="InterPro" id="IPR000878">
    <property type="entry name" value="4pyrrol_Mease"/>
</dbReference>
<dbReference type="GO" id="GO:0008276">
    <property type="term" value="F:protein methyltransferase activity"/>
    <property type="evidence" value="ECO:0007669"/>
    <property type="project" value="InterPro"/>
</dbReference>
<evidence type="ECO:0000259" key="6">
    <source>
        <dbReference type="Pfam" id="PF00590"/>
    </source>
</evidence>
<comment type="caution">
    <text evidence="7">The sequence shown here is derived from an EMBL/GenBank/DDBJ whole genome shotgun (WGS) entry which is preliminary data.</text>
</comment>
<dbReference type="InterPro" id="IPR014777">
    <property type="entry name" value="4pyrrole_Mease_sub1"/>
</dbReference>
<dbReference type="InterPro" id="IPR035996">
    <property type="entry name" value="4pyrrol_Methylase_sf"/>
</dbReference>
<evidence type="ECO:0000256" key="5">
    <source>
        <dbReference type="ARBA" id="ARBA00022691"/>
    </source>
</evidence>
<dbReference type="InterPro" id="IPR050714">
    <property type="entry name" value="Cobalamin_biosynth_MTase"/>
</dbReference>
<protein>
    <submittedName>
        <fullName evidence="7">Cobalt-precorrin-6Y C(5)-methyltransferase</fullName>
    </submittedName>
</protein>
<feature type="domain" description="Tetrapyrrole methylase" evidence="6">
    <location>
        <begin position="3"/>
        <end position="172"/>
    </location>
</feature>
<dbReference type="UniPathway" id="UPA00148"/>